<feature type="compositionally biased region" description="Basic residues" evidence="1">
    <location>
        <begin position="248"/>
        <end position="261"/>
    </location>
</feature>
<dbReference type="PANTHER" id="PTHR38706:SF2">
    <property type="match status" value="1"/>
</dbReference>
<dbReference type="Ensembl" id="ENSFHET00000024456.1">
    <property type="protein sequence ID" value="ENSFHEP00000031732.1"/>
    <property type="gene ID" value="ENSFHEG00000017801.1"/>
</dbReference>
<protein>
    <submittedName>
        <fullName evidence="2">Uncharacterized LOC105918083</fullName>
    </submittedName>
</protein>
<keyword evidence="3" id="KW-1185">Reference proteome</keyword>
<dbReference type="Proteomes" id="UP000265000">
    <property type="component" value="Unplaced"/>
</dbReference>
<reference evidence="2" key="2">
    <citation type="submission" date="2025-09" db="UniProtKB">
        <authorList>
            <consortium name="Ensembl"/>
        </authorList>
    </citation>
    <scope>IDENTIFICATION</scope>
</reference>
<sequence>MVLWRLCTLDHLDTSGFGRPFPRHGLQLLFWFSNHCVSFEPADSGDVMKLVSECQPENGDYGFHKFRNVEELLPVLHKPKKHKSTRQLLYFVVGNLNAASYPESADLPPFVRENHGADGSSNSDRVIISYQAKTRVVDKVYVTEHDDADAGRFRSDGTHEVSPELIRVLQNPLLDLSCFLAQMGYYEDAEVLQDTEEMQDPSVQMMLSMMQNDPSGFFSEAFSQQLNFDQFRFNMNTDDGGAVVHYTPVKKKKKKKKKRSNQKPSPLGEIYWRSSRQLPYRGESPG</sequence>
<name>A0A3Q2QWZ5_FUNHE</name>
<feature type="region of interest" description="Disordered" evidence="1">
    <location>
        <begin position="247"/>
        <end position="286"/>
    </location>
</feature>
<proteinExistence type="predicted"/>
<accession>A0A3Q2QWZ5</accession>
<dbReference type="GeneTree" id="ENSGT00730000111690"/>
<reference evidence="2" key="1">
    <citation type="submission" date="2025-08" db="UniProtKB">
        <authorList>
            <consortium name="Ensembl"/>
        </authorList>
    </citation>
    <scope>IDENTIFICATION</scope>
</reference>
<dbReference type="PANTHER" id="PTHR38706">
    <property type="entry name" value="SI:CH211-198C19.1-RELATED"/>
    <property type="match status" value="1"/>
</dbReference>
<organism evidence="2 3">
    <name type="scientific">Fundulus heteroclitus</name>
    <name type="common">Killifish</name>
    <name type="synonym">Mummichog</name>
    <dbReference type="NCBI Taxonomy" id="8078"/>
    <lineage>
        <taxon>Eukaryota</taxon>
        <taxon>Metazoa</taxon>
        <taxon>Chordata</taxon>
        <taxon>Craniata</taxon>
        <taxon>Vertebrata</taxon>
        <taxon>Euteleostomi</taxon>
        <taxon>Actinopterygii</taxon>
        <taxon>Neopterygii</taxon>
        <taxon>Teleostei</taxon>
        <taxon>Neoteleostei</taxon>
        <taxon>Acanthomorphata</taxon>
        <taxon>Ovalentaria</taxon>
        <taxon>Atherinomorphae</taxon>
        <taxon>Cyprinodontiformes</taxon>
        <taxon>Fundulidae</taxon>
        <taxon>Fundulus</taxon>
    </lineage>
</organism>
<evidence type="ECO:0000313" key="3">
    <source>
        <dbReference type="Proteomes" id="UP000265000"/>
    </source>
</evidence>
<dbReference type="AlphaFoldDB" id="A0A3Q2QWZ5"/>
<evidence type="ECO:0000313" key="2">
    <source>
        <dbReference type="Ensembl" id="ENSFHEP00000031732.1"/>
    </source>
</evidence>
<evidence type="ECO:0000256" key="1">
    <source>
        <dbReference type="SAM" id="MobiDB-lite"/>
    </source>
</evidence>